<gene>
    <name evidence="1" type="ORF">HMPREF0653_01444</name>
</gene>
<comment type="caution">
    <text evidence="1">The sequence shown here is derived from an EMBL/GenBank/DDBJ whole genome shotgun (WGS) entry which is preliminary data.</text>
</comment>
<dbReference type="Proteomes" id="UP000016660">
    <property type="component" value="Unassembled WGS sequence"/>
</dbReference>
<accession>A0ABN0NS89</accession>
<reference evidence="1 2" key="1">
    <citation type="submission" date="2013-06" db="EMBL/GenBank/DDBJ databases">
        <authorList>
            <person name="Weinstock G."/>
            <person name="Sodergren E."/>
            <person name="Lobos E.A."/>
            <person name="Fulton L."/>
            <person name="Fulton R."/>
            <person name="Courtney L."/>
            <person name="Fronick C."/>
            <person name="O'Laughlin M."/>
            <person name="Godfrey J."/>
            <person name="Wilson R.M."/>
            <person name="Miner T."/>
            <person name="Farmer C."/>
            <person name="Delehaunty K."/>
            <person name="Cordes M."/>
            <person name="Minx P."/>
            <person name="Tomlinson C."/>
            <person name="Chen J."/>
            <person name="Wollam A."/>
            <person name="Pepin K.H."/>
            <person name="Bhonagiri V."/>
            <person name="Zhang X."/>
            <person name="Warren W."/>
            <person name="Mitreva M."/>
            <person name="Mardis E.R."/>
            <person name="Wilson R.K."/>
        </authorList>
    </citation>
    <scope>NUCLEOTIDE SEQUENCE [LARGE SCALE GENOMIC DNA]</scope>
    <source>
        <strain evidence="1 2">ATCC 29426</strain>
    </source>
</reference>
<proteinExistence type="predicted"/>
<organism evidence="1 2">
    <name type="scientific">Prevotella disiens JCM 6334 = ATCC 29426</name>
    <dbReference type="NCBI Taxonomy" id="1235811"/>
    <lineage>
        <taxon>Bacteria</taxon>
        <taxon>Pseudomonadati</taxon>
        <taxon>Bacteroidota</taxon>
        <taxon>Bacteroidia</taxon>
        <taxon>Bacteroidales</taxon>
        <taxon>Prevotellaceae</taxon>
        <taxon>Prevotella</taxon>
    </lineage>
</organism>
<evidence type="ECO:0000313" key="2">
    <source>
        <dbReference type="Proteomes" id="UP000016660"/>
    </source>
</evidence>
<name>A0ABN0NS89_9BACT</name>
<sequence length="40" mass="4807">MLSKIGTFEFVNRIDLNYQHEKKCLPNWQTLLFILVLLLN</sequence>
<evidence type="ECO:0000313" key="1">
    <source>
        <dbReference type="EMBL" id="ERJ76593.1"/>
    </source>
</evidence>
<dbReference type="EMBL" id="AWUY01000119">
    <property type="protein sequence ID" value="ERJ76593.1"/>
    <property type="molecule type" value="Genomic_DNA"/>
</dbReference>
<keyword evidence="2" id="KW-1185">Reference proteome</keyword>
<protein>
    <submittedName>
        <fullName evidence="1">Uncharacterized protein</fullName>
    </submittedName>
</protein>